<evidence type="ECO:0000313" key="1">
    <source>
        <dbReference type="EMBL" id="CAG7729881.1"/>
    </source>
</evidence>
<dbReference type="AlphaFoldDB" id="A0A8J2KR04"/>
<accession>A0A8J2KR04</accession>
<dbReference type="OrthoDB" id="8939517at2759"/>
<proteinExistence type="predicted"/>
<keyword evidence="2" id="KW-1185">Reference proteome</keyword>
<gene>
    <name evidence="1" type="ORF">AFUS01_LOCUS18568</name>
</gene>
<evidence type="ECO:0000313" key="2">
    <source>
        <dbReference type="Proteomes" id="UP000708208"/>
    </source>
</evidence>
<sequence length="80" mass="9186">MNSQQSANIFYREQELKLSLSVYLRGIGGSDLKDCVNRILERLISPALARRVNFSGLNKKICFKMHHLRSCLIGDTKFQN</sequence>
<dbReference type="Proteomes" id="UP000708208">
    <property type="component" value="Unassembled WGS sequence"/>
</dbReference>
<name>A0A8J2KR04_9HEXA</name>
<dbReference type="EMBL" id="CAJVCH010185905">
    <property type="protein sequence ID" value="CAG7729881.1"/>
    <property type="molecule type" value="Genomic_DNA"/>
</dbReference>
<reference evidence="1" key="1">
    <citation type="submission" date="2021-06" db="EMBL/GenBank/DDBJ databases">
        <authorList>
            <person name="Hodson N. C."/>
            <person name="Mongue J. A."/>
            <person name="Jaron S. K."/>
        </authorList>
    </citation>
    <scope>NUCLEOTIDE SEQUENCE</scope>
</reference>
<organism evidence="1 2">
    <name type="scientific">Allacma fusca</name>
    <dbReference type="NCBI Taxonomy" id="39272"/>
    <lineage>
        <taxon>Eukaryota</taxon>
        <taxon>Metazoa</taxon>
        <taxon>Ecdysozoa</taxon>
        <taxon>Arthropoda</taxon>
        <taxon>Hexapoda</taxon>
        <taxon>Collembola</taxon>
        <taxon>Symphypleona</taxon>
        <taxon>Sminthuridae</taxon>
        <taxon>Allacma</taxon>
    </lineage>
</organism>
<comment type="caution">
    <text evidence="1">The sequence shown here is derived from an EMBL/GenBank/DDBJ whole genome shotgun (WGS) entry which is preliminary data.</text>
</comment>
<protein>
    <submittedName>
        <fullName evidence="1">Uncharacterized protein</fullName>
    </submittedName>
</protein>